<reference evidence="1 3" key="1">
    <citation type="submission" date="2017-04" db="EMBL/GenBank/DDBJ databases">
        <title>Genome Announcement: Closed genomes of Ralstonia solanacearum strains K60, UW551, and UW700.</title>
        <authorList>
            <person name="Hayes M."/>
            <person name="Macintyre A.M."/>
            <person name="Allen C."/>
        </authorList>
    </citation>
    <scope>NUCLEOTIDE SEQUENCE [LARGE SCALE GENOMIC DNA]</scope>
    <source>
        <strain evidence="1 3">UW25</strain>
    </source>
</reference>
<evidence type="ECO:0000313" key="3">
    <source>
        <dbReference type="Proteomes" id="UP000216164"/>
    </source>
</evidence>
<name>A0AAP7ZH32_RALSL</name>
<dbReference type="EMBL" id="NCTK01000002">
    <property type="protein sequence ID" value="OYQ08924.1"/>
    <property type="molecule type" value="Genomic_DNA"/>
</dbReference>
<dbReference type="AlphaFoldDB" id="A0AAP7ZH32"/>
<evidence type="ECO:0008006" key="4">
    <source>
        <dbReference type="Google" id="ProtNLM"/>
    </source>
</evidence>
<dbReference type="EMBL" id="NCTK01000002">
    <property type="protein sequence ID" value="OYQ10163.1"/>
    <property type="molecule type" value="Genomic_DNA"/>
</dbReference>
<evidence type="ECO:0000313" key="1">
    <source>
        <dbReference type="EMBL" id="OYQ08924.1"/>
    </source>
</evidence>
<protein>
    <recommendedName>
        <fullName evidence="4">BFD-like [2Fe-2S]-binding domain-containing protein</fullName>
    </recommendedName>
</protein>
<sequence length="66" mass="7534">MLYSKYCICSDKSIDDILSAQRDIPLPFEDMLECYTRCLTGCGSCIDQILACVKDRKPFFEAEQQA</sequence>
<organism evidence="1 3">
    <name type="scientific">Ralstonia solanacearum K60</name>
    <dbReference type="NCBI Taxonomy" id="1091042"/>
    <lineage>
        <taxon>Bacteria</taxon>
        <taxon>Pseudomonadati</taxon>
        <taxon>Pseudomonadota</taxon>
        <taxon>Betaproteobacteria</taxon>
        <taxon>Burkholderiales</taxon>
        <taxon>Burkholderiaceae</taxon>
        <taxon>Ralstonia</taxon>
        <taxon>Ralstonia solanacearum species complex</taxon>
    </lineage>
</organism>
<dbReference type="Proteomes" id="UP000216164">
    <property type="component" value="Unassembled WGS sequence"/>
</dbReference>
<gene>
    <name evidence="1" type="ORF">B7R77_18075</name>
    <name evidence="2" type="ORF">B7R77_25755</name>
</gene>
<dbReference type="RefSeq" id="WP_075451108.1">
    <property type="nucleotide sequence ID" value="NZ_NCTK01000002.1"/>
</dbReference>
<accession>A0AAP7ZH32</accession>
<proteinExistence type="predicted"/>
<evidence type="ECO:0000313" key="2">
    <source>
        <dbReference type="EMBL" id="OYQ10163.1"/>
    </source>
</evidence>
<comment type="caution">
    <text evidence="1">The sequence shown here is derived from an EMBL/GenBank/DDBJ whole genome shotgun (WGS) entry which is preliminary data.</text>
</comment>